<evidence type="ECO:0000256" key="1">
    <source>
        <dbReference type="ARBA" id="ARBA00001974"/>
    </source>
</evidence>
<dbReference type="PROSITE" id="PS00623">
    <property type="entry name" value="GMC_OXRED_1"/>
    <property type="match status" value="1"/>
</dbReference>
<dbReference type="EC" id="1.1.99.1" evidence="9"/>
<dbReference type="Gene3D" id="3.30.560.10">
    <property type="entry name" value="Glucose Oxidase, domain 3"/>
    <property type="match status" value="1"/>
</dbReference>
<reference evidence="9 12" key="3">
    <citation type="submission" date="2024-01" db="EMBL/GenBank/DDBJ databases">
        <title>The diversity of rhizobia nodulating Mimosa spp. in eleven states of Brazil covering several biomes is determined by host plant, location, and edaphic factors.</title>
        <authorList>
            <person name="Rouws L."/>
            <person name="Barauna A."/>
            <person name="Beukes C."/>
            <person name="De Faria S.M."/>
            <person name="Gross E."/>
            <person name="Dos Reis Junior F.B."/>
            <person name="Simon M."/>
            <person name="Maluk M."/>
            <person name="Odee D.W."/>
            <person name="Kenicer G."/>
            <person name="Young J.P.W."/>
            <person name="Reis V.M."/>
            <person name="Zilli J."/>
            <person name="James E.K."/>
        </authorList>
    </citation>
    <scope>NUCLEOTIDE SEQUENCE [LARGE SCALE GENOMIC DNA]</scope>
    <source>
        <strain evidence="9 12">JHI1651</strain>
    </source>
</reference>
<reference evidence="10" key="2">
    <citation type="submission" date="2016-06" db="EMBL/GenBank/DDBJ databases">
        <authorList>
            <person name="Huang P."/>
            <person name="Jiang X."/>
            <person name="Liu X."/>
        </authorList>
    </citation>
    <scope>NUCLEOTIDE SEQUENCE</scope>
    <source>
        <strain evidence="10">852011</strain>
    </source>
</reference>
<sequence>MKDSGIPELVFDYIVVGAGSSGCVVASRLSEDRSVSVLLIEAGPEDKSWTIDMPLAVEALVSGSRFNWQYRSEPETMLEGRQIDHPRGKVLGGSSSINGMVYTRGNPLDYDGWAIEFGCAGWGYADVLPYFKRSETFLGPSNEYRGRTGPLKVTRPDVNKDPLNRAFMEAGRQAGYPVSVDSNGFQHEGFHPSECTIYNGRRWSASRAFLSPDVRRRSNLAIYTGSLVERIVIENKVAVGIELSRAGTRTVAKARREVVLCAGAFGSPQLLQLSGIGPSDVLQAANVDVVHELNGVGKNLQDHPDLPVPFVCEKPVGLGAVTRFPRKQIVGAQWFLGKGGLAASNQFEAAAYLRTKAGIKYPDLKLELLGVGFQPDSFKPYPGYSFQIHMTLLRAASRGHLAIKSNSAAEKPLIKFNYLSESADREFYRDAFRITRELVAQPAFSEYSGKELAPGAEVKSDDEIDHWVAAHIATAFHPSGTCRMGPVNDERTVVTPDLKVRGVANLRVADASIMPLVVASNTNAPCIMIGERASDLLRGRKLSPEARPYYVAPNWETSQR</sequence>
<comment type="cofactor">
    <cofactor evidence="1 5">
        <name>FAD</name>
        <dbReference type="ChEBI" id="CHEBI:57692"/>
    </cofactor>
</comment>
<dbReference type="GO" id="GO:0008812">
    <property type="term" value="F:choline dehydrogenase activity"/>
    <property type="evidence" value="ECO:0007669"/>
    <property type="project" value="UniProtKB-EC"/>
</dbReference>
<dbReference type="InterPro" id="IPR036188">
    <property type="entry name" value="FAD/NAD-bd_sf"/>
</dbReference>
<dbReference type="PIRSF" id="PIRSF000137">
    <property type="entry name" value="Alcohol_oxidase"/>
    <property type="match status" value="1"/>
</dbReference>
<keyword evidence="9" id="KW-0560">Oxidoreductase</keyword>
<keyword evidence="12" id="KW-1185">Reference proteome</keyword>
<dbReference type="EMBL" id="CP015959">
    <property type="protein sequence ID" value="QLB66076.1"/>
    <property type="molecule type" value="Genomic_DNA"/>
</dbReference>
<evidence type="ECO:0000313" key="9">
    <source>
        <dbReference type="EMBL" id="MEO1752968.1"/>
    </source>
</evidence>
<dbReference type="Gene3D" id="3.50.50.60">
    <property type="entry name" value="FAD/NAD(P)-binding domain"/>
    <property type="match status" value="1"/>
</dbReference>
<evidence type="ECO:0000313" key="10">
    <source>
        <dbReference type="EMBL" id="QLB66076.1"/>
    </source>
</evidence>
<name>A0A9Q6WQ11_9BURK</name>
<accession>A0A9Q6WQ11</accession>
<dbReference type="GO" id="GO:0016020">
    <property type="term" value="C:membrane"/>
    <property type="evidence" value="ECO:0007669"/>
    <property type="project" value="TreeGrafter"/>
</dbReference>
<evidence type="ECO:0000256" key="2">
    <source>
        <dbReference type="ARBA" id="ARBA00010790"/>
    </source>
</evidence>
<reference evidence="10 11" key="1">
    <citation type="journal article" date="2014" name="Genome Announc.">
        <title>Draft Genome Sequence of the Haloacid-Degrading Burkholderia caribensis Strain MBA4.</title>
        <authorList>
            <person name="Pan Y."/>
            <person name="Kong K.F."/>
            <person name="Tsang J.S."/>
        </authorList>
    </citation>
    <scope>NUCLEOTIDE SEQUENCE [LARGE SCALE GENOMIC DNA]</scope>
    <source>
        <strain evidence="10 11">852011</strain>
    </source>
</reference>
<dbReference type="Pfam" id="PF05199">
    <property type="entry name" value="GMC_oxred_C"/>
    <property type="match status" value="1"/>
</dbReference>
<protein>
    <submittedName>
        <fullName evidence="10">Choline dehydrogenase</fullName>
        <ecNumber evidence="9">1.1.99.1</ecNumber>
    </submittedName>
</protein>
<evidence type="ECO:0000259" key="8">
    <source>
        <dbReference type="PROSITE" id="PS00624"/>
    </source>
</evidence>
<organism evidence="10 11">
    <name type="scientific">Paraburkholderia caribensis</name>
    <dbReference type="NCBI Taxonomy" id="75105"/>
    <lineage>
        <taxon>Bacteria</taxon>
        <taxon>Pseudomonadati</taxon>
        <taxon>Pseudomonadota</taxon>
        <taxon>Betaproteobacteria</taxon>
        <taxon>Burkholderiales</taxon>
        <taxon>Burkholderiaceae</taxon>
        <taxon>Paraburkholderia</taxon>
    </lineage>
</organism>
<dbReference type="NCBIfam" id="NF002550">
    <property type="entry name" value="PRK02106.1"/>
    <property type="match status" value="1"/>
</dbReference>
<dbReference type="InterPro" id="IPR012132">
    <property type="entry name" value="GMC_OxRdtase"/>
</dbReference>
<dbReference type="PANTHER" id="PTHR11552:SF147">
    <property type="entry name" value="CHOLINE DEHYDROGENASE, MITOCHONDRIAL"/>
    <property type="match status" value="1"/>
</dbReference>
<proteinExistence type="inferred from homology"/>
<feature type="domain" description="Glucose-methanol-choline oxidoreductase N-terminal" evidence="8">
    <location>
        <begin position="263"/>
        <end position="277"/>
    </location>
</feature>
<dbReference type="Pfam" id="PF00732">
    <property type="entry name" value="GMC_oxred_N"/>
    <property type="match status" value="1"/>
</dbReference>
<gene>
    <name evidence="10" type="ORF">A9O66_27710</name>
    <name evidence="9" type="ORF">VOI32_03390</name>
</gene>
<feature type="domain" description="Glucose-methanol-choline oxidoreductase N-terminal" evidence="7">
    <location>
        <begin position="88"/>
        <end position="111"/>
    </location>
</feature>
<dbReference type="SUPFAM" id="SSF51905">
    <property type="entry name" value="FAD/NAD(P)-binding domain"/>
    <property type="match status" value="1"/>
</dbReference>
<dbReference type="PROSITE" id="PS00624">
    <property type="entry name" value="GMC_OXRED_2"/>
    <property type="match status" value="1"/>
</dbReference>
<evidence type="ECO:0000256" key="3">
    <source>
        <dbReference type="ARBA" id="ARBA00022630"/>
    </source>
</evidence>
<evidence type="ECO:0000313" key="11">
    <source>
        <dbReference type="Proteomes" id="UP000509548"/>
    </source>
</evidence>
<feature type="binding site" evidence="5">
    <location>
        <begin position="98"/>
        <end position="101"/>
    </location>
    <ligand>
        <name>FAD</name>
        <dbReference type="ChEBI" id="CHEBI:57692"/>
    </ligand>
</feature>
<keyword evidence="3 6" id="KW-0285">Flavoprotein</keyword>
<dbReference type="GO" id="GO:0019285">
    <property type="term" value="P:glycine betaine biosynthetic process from choline"/>
    <property type="evidence" value="ECO:0007669"/>
    <property type="project" value="TreeGrafter"/>
</dbReference>
<feature type="binding site" evidence="5">
    <location>
        <position position="90"/>
    </location>
    <ligand>
        <name>FAD</name>
        <dbReference type="ChEBI" id="CHEBI:57692"/>
    </ligand>
</feature>
<comment type="similarity">
    <text evidence="2 6">Belongs to the GMC oxidoreductase family.</text>
</comment>
<dbReference type="GO" id="GO:0050660">
    <property type="term" value="F:flavin adenine dinucleotide binding"/>
    <property type="evidence" value="ECO:0007669"/>
    <property type="project" value="InterPro"/>
</dbReference>
<dbReference type="Proteomes" id="UP000509548">
    <property type="component" value="Chromosome 2"/>
</dbReference>
<evidence type="ECO:0000256" key="6">
    <source>
        <dbReference type="RuleBase" id="RU003968"/>
    </source>
</evidence>
<evidence type="ECO:0000256" key="5">
    <source>
        <dbReference type="PIRSR" id="PIRSR000137-2"/>
    </source>
</evidence>
<dbReference type="EMBL" id="JAYLVJ010000003">
    <property type="protein sequence ID" value="MEO1752968.1"/>
    <property type="molecule type" value="Genomic_DNA"/>
</dbReference>
<keyword evidence="4 5" id="KW-0274">FAD</keyword>
<dbReference type="PANTHER" id="PTHR11552">
    <property type="entry name" value="GLUCOSE-METHANOL-CHOLINE GMC OXIDOREDUCTASE"/>
    <property type="match status" value="1"/>
</dbReference>
<dbReference type="AlphaFoldDB" id="A0A9Q6WQ11"/>
<dbReference type="SUPFAM" id="SSF54373">
    <property type="entry name" value="FAD-linked reductases, C-terminal domain"/>
    <property type="match status" value="1"/>
</dbReference>
<evidence type="ECO:0000259" key="7">
    <source>
        <dbReference type="PROSITE" id="PS00623"/>
    </source>
</evidence>
<feature type="binding site" evidence="5">
    <location>
        <position position="228"/>
    </location>
    <ligand>
        <name>FAD</name>
        <dbReference type="ChEBI" id="CHEBI:57692"/>
    </ligand>
</feature>
<evidence type="ECO:0000313" key="12">
    <source>
        <dbReference type="Proteomes" id="UP001462961"/>
    </source>
</evidence>
<dbReference type="Proteomes" id="UP001462961">
    <property type="component" value="Unassembled WGS sequence"/>
</dbReference>
<evidence type="ECO:0000256" key="4">
    <source>
        <dbReference type="ARBA" id="ARBA00022827"/>
    </source>
</evidence>
<dbReference type="RefSeq" id="WP_107201751.1">
    <property type="nucleotide sequence ID" value="NZ_CP015959.1"/>
</dbReference>
<dbReference type="InterPro" id="IPR007867">
    <property type="entry name" value="GMC_OxRtase_C"/>
</dbReference>
<dbReference type="PROSITE" id="PS51257">
    <property type="entry name" value="PROKAR_LIPOPROTEIN"/>
    <property type="match status" value="1"/>
</dbReference>
<dbReference type="InterPro" id="IPR000172">
    <property type="entry name" value="GMC_OxRdtase_N"/>
</dbReference>